<feature type="non-terminal residue" evidence="2">
    <location>
        <position position="252"/>
    </location>
</feature>
<sequence length="252" mass="29104">MEYLNNLNIESSKYPKELILNMDETPFYLDMTMNKTIDKIGSKTVDIVTTGNEKSRFTVVLTITAGGQFLAPYIIFRRLKKVPKVTAPDNFHLNASYSGTMDQYIMIDYIDKVIKPYLNGREAILDQFKSHYTPMVESKFINEKIKPIYIPPSLTSSLQPLDVSVNAPIKTYFRNEWSNWMDESVPIFTAGGNRKKPSYQQLINMLENAVNCRNKPDLIKKAFTCCGYFDNSIQDYLLHLNPRLKQLLFLHC</sequence>
<protein>
    <submittedName>
        <fullName evidence="2">Pogo transposable element with</fullName>
    </submittedName>
</protein>
<dbReference type="OrthoDB" id="2162928at2759"/>
<dbReference type="GO" id="GO:0005634">
    <property type="term" value="C:nucleus"/>
    <property type="evidence" value="ECO:0007669"/>
    <property type="project" value="TreeGrafter"/>
</dbReference>
<name>A0A3M7QUD5_BRAPC</name>
<dbReference type="AlphaFoldDB" id="A0A3M7QUD5"/>
<organism evidence="2 3">
    <name type="scientific">Brachionus plicatilis</name>
    <name type="common">Marine rotifer</name>
    <name type="synonym">Brachionus muelleri</name>
    <dbReference type="NCBI Taxonomy" id="10195"/>
    <lineage>
        <taxon>Eukaryota</taxon>
        <taxon>Metazoa</taxon>
        <taxon>Spiralia</taxon>
        <taxon>Gnathifera</taxon>
        <taxon>Rotifera</taxon>
        <taxon>Eurotatoria</taxon>
        <taxon>Monogononta</taxon>
        <taxon>Pseudotrocha</taxon>
        <taxon>Ploima</taxon>
        <taxon>Brachionidae</taxon>
        <taxon>Brachionus</taxon>
    </lineage>
</organism>
<reference evidence="2 3" key="1">
    <citation type="journal article" date="2018" name="Sci. Rep.">
        <title>Genomic signatures of local adaptation to the degree of environmental predictability in rotifers.</title>
        <authorList>
            <person name="Franch-Gras L."/>
            <person name="Hahn C."/>
            <person name="Garcia-Roger E.M."/>
            <person name="Carmona M.J."/>
            <person name="Serra M."/>
            <person name="Gomez A."/>
        </authorList>
    </citation>
    <scope>NUCLEOTIDE SEQUENCE [LARGE SCALE GENOMIC DNA]</scope>
    <source>
        <strain evidence="2">HYR1</strain>
    </source>
</reference>
<dbReference type="InterPro" id="IPR050863">
    <property type="entry name" value="CenT-Element_Derived"/>
</dbReference>
<accession>A0A3M7QUD5</accession>
<gene>
    <name evidence="2" type="ORF">BpHYR1_042101</name>
</gene>
<dbReference type="Pfam" id="PF03184">
    <property type="entry name" value="DDE_1"/>
    <property type="match status" value="1"/>
</dbReference>
<dbReference type="PANTHER" id="PTHR19303">
    <property type="entry name" value="TRANSPOSON"/>
    <property type="match status" value="1"/>
</dbReference>
<dbReference type="PANTHER" id="PTHR19303:SF57">
    <property type="entry name" value="HTH CENPB-TYPE DOMAIN-CONTAINING PROTEIN"/>
    <property type="match status" value="1"/>
</dbReference>
<comment type="caution">
    <text evidence="2">The sequence shown here is derived from an EMBL/GenBank/DDBJ whole genome shotgun (WGS) entry which is preliminary data.</text>
</comment>
<dbReference type="EMBL" id="REGN01005053">
    <property type="protein sequence ID" value="RNA15037.1"/>
    <property type="molecule type" value="Genomic_DNA"/>
</dbReference>
<dbReference type="GO" id="GO:0003677">
    <property type="term" value="F:DNA binding"/>
    <property type="evidence" value="ECO:0007669"/>
    <property type="project" value="TreeGrafter"/>
</dbReference>
<evidence type="ECO:0000313" key="2">
    <source>
        <dbReference type="EMBL" id="RNA15037.1"/>
    </source>
</evidence>
<feature type="domain" description="DDE-1" evidence="1">
    <location>
        <begin position="54"/>
        <end position="223"/>
    </location>
</feature>
<evidence type="ECO:0000259" key="1">
    <source>
        <dbReference type="Pfam" id="PF03184"/>
    </source>
</evidence>
<evidence type="ECO:0000313" key="3">
    <source>
        <dbReference type="Proteomes" id="UP000276133"/>
    </source>
</evidence>
<keyword evidence="3" id="KW-1185">Reference proteome</keyword>
<proteinExistence type="predicted"/>
<dbReference type="InterPro" id="IPR004875">
    <property type="entry name" value="DDE_SF_endonuclease_dom"/>
</dbReference>
<dbReference type="Proteomes" id="UP000276133">
    <property type="component" value="Unassembled WGS sequence"/>
</dbReference>